<dbReference type="PROSITE" id="PS51367">
    <property type="entry name" value="THAUMATIN_2"/>
    <property type="match status" value="1"/>
</dbReference>
<proteinExistence type="predicted"/>
<evidence type="ECO:0008006" key="5">
    <source>
        <dbReference type="Google" id="ProtNLM"/>
    </source>
</evidence>
<keyword evidence="4" id="KW-1185">Reference proteome</keyword>
<dbReference type="SMART" id="SM00205">
    <property type="entry name" value="THN"/>
    <property type="match status" value="1"/>
</dbReference>
<feature type="disulfide bond" evidence="1">
    <location>
        <begin position="152"/>
        <end position="161"/>
    </location>
</feature>
<dbReference type="Proteomes" id="UP000075714">
    <property type="component" value="Unassembled WGS sequence"/>
</dbReference>
<dbReference type="Gene3D" id="2.60.110.10">
    <property type="entry name" value="Thaumatin"/>
    <property type="match status" value="1"/>
</dbReference>
<evidence type="ECO:0000256" key="1">
    <source>
        <dbReference type="PIRSR" id="PIRSR002703-1"/>
    </source>
</evidence>
<organism evidence="3 4">
    <name type="scientific">Gonium pectorale</name>
    <name type="common">Green alga</name>
    <dbReference type="NCBI Taxonomy" id="33097"/>
    <lineage>
        <taxon>Eukaryota</taxon>
        <taxon>Viridiplantae</taxon>
        <taxon>Chlorophyta</taxon>
        <taxon>core chlorophytes</taxon>
        <taxon>Chlorophyceae</taxon>
        <taxon>CS clade</taxon>
        <taxon>Chlamydomonadales</taxon>
        <taxon>Volvocaceae</taxon>
        <taxon>Gonium</taxon>
    </lineage>
</organism>
<accession>A0A150GNY8</accession>
<evidence type="ECO:0000313" key="4">
    <source>
        <dbReference type="Proteomes" id="UP000075714"/>
    </source>
</evidence>
<dbReference type="PIRSF" id="PIRSF002703">
    <property type="entry name" value="Thaumatin"/>
    <property type="match status" value="1"/>
</dbReference>
<dbReference type="PANTHER" id="PTHR31013">
    <property type="entry name" value="THAUMATIN FAMILY PROTEIN-RELATED"/>
    <property type="match status" value="1"/>
</dbReference>
<protein>
    <recommendedName>
        <fullName evidence="5">Thaumatin-like protein</fullName>
    </recommendedName>
</protein>
<dbReference type="Pfam" id="PF00314">
    <property type="entry name" value="Thaumatin"/>
    <property type="match status" value="1"/>
</dbReference>
<dbReference type="OrthoDB" id="430315at2759"/>
<feature type="disulfide bond" evidence="1">
    <location>
        <begin position="147"/>
        <end position="195"/>
    </location>
</feature>
<evidence type="ECO:0000256" key="2">
    <source>
        <dbReference type="SAM" id="SignalP"/>
    </source>
</evidence>
<reference evidence="4" key="1">
    <citation type="journal article" date="2016" name="Nat. Commun.">
        <title>The Gonium pectorale genome demonstrates co-option of cell cycle regulation during the evolution of multicellularity.</title>
        <authorList>
            <person name="Hanschen E.R."/>
            <person name="Marriage T.N."/>
            <person name="Ferris P.J."/>
            <person name="Hamaji T."/>
            <person name="Toyoda A."/>
            <person name="Fujiyama A."/>
            <person name="Neme R."/>
            <person name="Noguchi H."/>
            <person name="Minakuchi Y."/>
            <person name="Suzuki M."/>
            <person name="Kawai-Toyooka H."/>
            <person name="Smith D.R."/>
            <person name="Sparks H."/>
            <person name="Anderson J."/>
            <person name="Bakaric R."/>
            <person name="Luria V."/>
            <person name="Karger A."/>
            <person name="Kirschner M.W."/>
            <person name="Durand P.M."/>
            <person name="Michod R.E."/>
            <person name="Nozaki H."/>
            <person name="Olson B.J."/>
        </authorList>
    </citation>
    <scope>NUCLEOTIDE SEQUENCE [LARGE SCALE GENOMIC DNA]</scope>
    <source>
        <strain evidence="4">NIES-2863</strain>
    </source>
</reference>
<keyword evidence="2" id="KW-0732">Signal</keyword>
<comment type="caution">
    <text evidence="3">The sequence shown here is derived from an EMBL/GenBank/DDBJ whole genome shotgun (WGS) entry which is preliminary data.</text>
</comment>
<feature type="chain" id="PRO_5007562148" description="Thaumatin-like protein" evidence="2">
    <location>
        <begin position="39"/>
        <end position="224"/>
    </location>
</feature>
<dbReference type="AlphaFoldDB" id="A0A150GNY8"/>
<sequence length="224" mass="23962">MVMYDNPQGQRALLPQSLASFLAALLLLLSAAPRGAHSYVLLRNSCPFAVTAYSRSGAGATSTHGLAAFGGQKTLTFSSNVWTAGVIWASRTGNTNTGQSTQIEFNLGVNMGNGHRQDFYDVSVINAHNLNVRVRPINPPRVSGLWCGSPTCRISSLPSFCQSPNYLLGTDPACINAHGPGQAVTAGTQAFKNACPTAYSYSKDDRTSVFSCQWGTDYEVRFCP</sequence>
<evidence type="ECO:0000313" key="3">
    <source>
        <dbReference type="EMBL" id="KXZ51553.1"/>
    </source>
</evidence>
<gene>
    <name evidence="3" type="ORF">GPECTOR_12g516</name>
</gene>
<dbReference type="PANTHER" id="PTHR31013:SF2">
    <property type="entry name" value="THAUMATIN-LIKE PROTEIN"/>
    <property type="match status" value="1"/>
</dbReference>
<dbReference type="STRING" id="33097.A0A150GNY8"/>
<dbReference type="InterPro" id="IPR037176">
    <property type="entry name" value="Osmotin/thaumatin-like_sf"/>
</dbReference>
<dbReference type="EMBL" id="LSYV01000013">
    <property type="protein sequence ID" value="KXZ51553.1"/>
    <property type="molecule type" value="Genomic_DNA"/>
</dbReference>
<dbReference type="InterPro" id="IPR001938">
    <property type="entry name" value="Thaumatin"/>
</dbReference>
<dbReference type="SUPFAM" id="SSF49870">
    <property type="entry name" value="Osmotin, thaumatin-like protein"/>
    <property type="match status" value="1"/>
</dbReference>
<keyword evidence="1" id="KW-1015">Disulfide bond</keyword>
<feature type="signal peptide" evidence="2">
    <location>
        <begin position="1"/>
        <end position="38"/>
    </location>
</feature>
<name>A0A150GNY8_GONPE</name>